<evidence type="ECO:0000313" key="4">
    <source>
        <dbReference type="Proteomes" id="UP001630127"/>
    </source>
</evidence>
<protein>
    <recommendedName>
        <fullName evidence="2">F-box domain-containing protein</fullName>
    </recommendedName>
</protein>
<dbReference type="InterPro" id="IPR044809">
    <property type="entry name" value="AUF1-like"/>
</dbReference>
<reference evidence="3 4" key="1">
    <citation type="submission" date="2024-11" db="EMBL/GenBank/DDBJ databases">
        <title>A near-complete genome assembly of Cinchona calisaya.</title>
        <authorList>
            <person name="Lian D.C."/>
            <person name="Zhao X.W."/>
            <person name="Wei L."/>
        </authorList>
    </citation>
    <scope>NUCLEOTIDE SEQUENCE [LARGE SCALE GENOMIC DNA]</scope>
    <source>
        <tissue evidence="3">Nenye</tissue>
    </source>
</reference>
<evidence type="ECO:0000313" key="3">
    <source>
        <dbReference type="EMBL" id="KAL3522376.1"/>
    </source>
</evidence>
<proteinExistence type="predicted"/>
<accession>A0ABD2ZSH0</accession>
<dbReference type="Pfam" id="PF12937">
    <property type="entry name" value="F-box-like"/>
    <property type="match status" value="1"/>
</dbReference>
<evidence type="ECO:0000259" key="2">
    <source>
        <dbReference type="Pfam" id="PF12937"/>
    </source>
</evidence>
<dbReference type="PANTHER" id="PTHR31215">
    <property type="entry name" value="OS05G0510400 PROTEIN-RELATED"/>
    <property type="match status" value="1"/>
</dbReference>
<sequence>MEDLVDQTVGAAKHVKLEDVFNLLPDELIVSHIFDKICDAKSLCRISLVSKHFSSLVYQTKTISFKIPHEAPIMRQLVDHSPLFLLEKILNFITGPLTFAHALCHSITPQQSQSRPPTPASLEIEYRPPPPTAFEIEFLGFLAAKFIGKFTSLQSLHMEIDNSKMESSAFSVVKWKYDYKTNSIIILIAKSLHALRTATHDDENGDDYYNIDDFDALVETVSFTEISVLHRISVLEKLVCLLPKSLDKVVVTDTKKQGEFGFRGSDLDDLRNQNTEDSRNQNTEDSATGVNFRLWTAPLLKLPLSRSVMRMVSVYLYKDINNLKDDCLIVKEAFEGEEEVFVEALMEMLKKEVAMGEIVRPQDMIFHPTD</sequence>
<comment type="caution">
    <text evidence="3">The sequence shown here is derived from an EMBL/GenBank/DDBJ whole genome shotgun (WGS) entry which is preliminary data.</text>
</comment>
<keyword evidence="4" id="KW-1185">Reference proteome</keyword>
<dbReference type="Gene3D" id="1.20.1280.50">
    <property type="match status" value="1"/>
</dbReference>
<dbReference type="InterPro" id="IPR001810">
    <property type="entry name" value="F-box_dom"/>
</dbReference>
<dbReference type="AlphaFoldDB" id="A0ABD2ZSH0"/>
<dbReference type="CDD" id="cd09917">
    <property type="entry name" value="F-box_SF"/>
    <property type="match status" value="1"/>
</dbReference>
<gene>
    <name evidence="3" type="ORF">ACH5RR_015210</name>
</gene>
<feature type="region of interest" description="Disordered" evidence="1">
    <location>
        <begin position="266"/>
        <end position="285"/>
    </location>
</feature>
<dbReference type="Proteomes" id="UP001630127">
    <property type="component" value="Unassembled WGS sequence"/>
</dbReference>
<name>A0ABD2ZSH0_9GENT</name>
<feature type="domain" description="F-box" evidence="2">
    <location>
        <begin position="22"/>
        <end position="59"/>
    </location>
</feature>
<evidence type="ECO:0000256" key="1">
    <source>
        <dbReference type="SAM" id="MobiDB-lite"/>
    </source>
</evidence>
<feature type="compositionally biased region" description="Basic and acidic residues" evidence="1">
    <location>
        <begin position="266"/>
        <end position="279"/>
    </location>
</feature>
<dbReference type="EMBL" id="JBJUIK010000007">
    <property type="protein sequence ID" value="KAL3522376.1"/>
    <property type="molecule type" value="Genomic_DNA"/>
</dbReference>
<dbReference type="InterPro" id="IPR036047">
    <property type="entry name" value="F-box-like_dom_sf"/>
</dbReference>
<dbReference type="SUPFAM" id="SSF81383">
    <property type="entry name" value="F-box domain"/>
    <property type="match status" value="1"/>
</dbReference>
<organism evidence="3 4">
    <name type="scientific">Cinchona calisaya</name>
    <dbReference type="NCBI Taxonomy" id="153742"/>
    <lineage>
        <taxon>Eukaryota</taxon>
        <taxon>Viridiplantae</taxon>
        <taxon>Streptophyta</taxon>
        <taxon>Embryophyta</taxon>
        <taxon>Tracheophyta</taxon>
        <taxon>Spermatophyta</taxon>
        <taxon>Magnoliopsida</taxon>
        <taxon>eudicotyledons</taxon>
        <taxon>Gunneridae</taxon>
        <taxon>Pentapetalae</taxon>
        <taxon>asterids</taxon>
        <taxon>lamiids</taxon>
        <taxon>Gentianales</taxon>
        <taxon>Rubiaceae</taxon>
        <taxon>Cinchonoideae</taxon>
        <taxon>Cinchoneae</taxon>
        <taxon>Cinchona</taxon>
    </lineage>
</organism>